<reference evidence="1 2" key="1">
    <citation type="submission" date="2015-09" db="EMBL/GenBank/DDBJ databases">
        <title>A metagenomics-based metabolic model of nitrate-dependent anaerobic oxidation of methane by Methanoperedens-like archaea.</title>
        <authorList>
            <person name="Arshad A."/>
            <person name="Speth D.R."/>
            <person name="De Graaf R.M."/>
            <person name="Op Den Camp H.J."/>
            <person name="Jetten M.S."/>
            <person name="Welte C.U."/>
        </authorList>
    </citation>
    <scope>NUCLEOTIDE SEQUENCE [LARGE SCALE GENOMIC DNA]</scope>
</reference>
<gene>
    <name evidence="1" type="ORF">MPEBLZ_01496</name>
</gene>
<dbReference type="EMBL" id="LKCM01000120">
    <property type="protein sequence ID" value="KPQ43913.1"/>
    <property type="molecule type" value="Genomic_DNA"/>
</dbReference>
<dbReference type="Proteomes" id="UP000050360">
    <property type="component" value="Unassembled WGS sequence"/>
</dbReference>
<evidence type="ECO:0000313" key="1">
    <source>
        <dbReference type="EMBL" id="KPQ43913.1"/>
    </source>
</evidence>
<proteinExistence type="predicted"/>
<accession>A0A0P8CL63</accession>
<comment type="caution">
    <text evidence="1">The sequence shown here is derived from an EMBL/GenBank/DDBJ whole genome shotgun (WGS) entry which is preliminary data.</text>
</comment>
<protein>
    <submittedName>
        <fullName evidence="1">Uncharacterized protein</fullName>
    </submittedName>
</protein>
<dbReference type="AlphaFoldDB" id="A0A0P8CL63"/>
<name>A0A0P8CL63_9EURY</name>
<organism evidence="1 2">
    <name type="scientific">Candidatus Methanoperedens nitratireducens</name>
    <dbReference type="NCBI Taxonomy" id="1392998"/>
    <lineage>
        <taxon>Archaea</taxon>
        <taxon>Methanobacteriati</taxon>
        <taxon>Methanobacteriota</taxon>
        <taxon>Stenosarchaea group</taxon>
        <taxon>Methanomicrobia</taxon>
        <taxon>Methanosarcinales</taxon>
        <taxon>ANME-2 cluster</taxon>
        <taxon>Candidatus Methanoperedentaceae</taxon>
        <taxon>Candidatus Methanoperedens</taxon>
    </lineage>
</organism>
<evidence type="ECO:0000313" key="2">
    <source>
        <dbReference type="Proteomes" id="UP000050360"/>
    </source>
</evidence>
<sequence length="243" mass="25507">MKQIQITLTPPESKRIIAMGVKNLPVIQQALKKGIILITLGTTNAYIAEELTGKKIDHSRYAAGYIGEIASVVPNDMRLPVIALKDGKEVSAGTILNEMTSQDVVIKGANALDPDGVAGVMMANPVGGTTGGFMGIVMARGIHLVIPIGLEKSIPYSVIEISKVIGIQRCSKAMGLPVGMMPLFGEIITEVEALILLGAEDAFPIGAGGINGGEGSITLCVIGENADKIFDLVQKVKEKKGEM</sequence>